<dbReference type="Pfam" id="PF05142">
    <property type="entry name" value="DUF702"/>
    <property type="match status" value="1"/>
</dbReference>
<dbReference type="Proteomes" id="UP000002051">
    <property type="component" value="Chromosome 4"/>
</dbReference>
<keyword evidence="9" id="KW-0539">Nucleus</keyword>
<name>G7JIL8_MEDTR</name>
<evidence type="ECO:0000256" key="10">
    <source>
        <dbReference type="ARBA" id="ARBA00023294"/>
    </source>
</evidence>
<evidence type="ECO:0000313" key="12">
    <source>
        <dbReference type="EMBL" id="AES89201.2"/>
    </source>
</evidence>
<dbReference type="GO" id="GO:0003700">
    <property type="term" value="F:DNA-binding transcription factor activity"/>
    <property type="evidence" value="ECO:0007669"/>
    <property type="project" value="InterPro"/>
</dbReference>
<keyword evidence="4" id="KW-0479">Metal-binding</keyword>
<reference evidence="12 14" key="1">
    <citation type="journal article" date="2011" name="Nature">
        <title>The Medicago genome provides insight into the evolution of rhizobial symbioses.</title>
        <authorList>
            <person name="Young N.D."/>
            <person name="Debelle F."/>
            <person name="Oldroyd G.E."/>
            <person name="Geurts R."/>
            <person name="Cannon S.B."/>
            <person name="Udvardi M.K."/>
            <person name="Benedito V.A."/>
            <person name="Mayer K.F."/>
            <person name="Gouzy J."/>
            <person name="Schoof H."/>
            <person name="Van de Peer Y."/>
            <person name="Proost S."/>
            <person name="Cook D.R."/>
            <person name="Meyers B.C."/>
            <person name="Spannagl M."/>
            <person name="Cheung F."/>
            <person name="De Mita S."/>
            <person name="Krishnakumar V."/>
            <person name="Gundlach H."/>
            <person name="Zhou S."/>
            <person name="Mudge J."/>
            <person name="Bharti A.K."/>
            <person name="Murray J.D."/>
            <person name="Naoumkina M.A."/>
            <person name="Rosen B."/>
            <person name="Silverstein K.A."/>
            <person name="Tang H."/>
            <person name="Rombauts S."/>
            <person name="Zhao P.X."/>
            <person name="Zhou P."/>
            <person name="Barbe V."/>
            <person name="Bardou P."/>
            <person name="Bechner M."/>
            <person name="Bellec A."/>
            <person name="Berger A."/>
            <person name="Berges H."/>
            <person name="Bidwell S."/>
            <person name="Bisseling T."/>
            <person name="Choisne N."/>
            <person name="Couloux A."/>
            <person name="Denny R."/>
            <person name="Deshpande S."/>
            <person name="Dai X."/>
            <person name="Doyle J.J."/>
            <person name="Dudez A.M."/>
            <person name="Farmer A.D."/>
            <person name="Fouteau S."/>
            <person name="Franken C."/>
            <person name="Gibelin C."/>
            <person name="Gish J."/>
            <person name="Goldstein S."/>
            <person name="Gonzalez A.J."/>
            <person name="Green P.J."/>
            <person name="Hallab A."/>
            <person name="Hartog M."/>
            <person name="Hua A."/>
            <person name="Humphray S.J."/>
            <person name="Jeong D.H."/>
            <person name="Jing Y."/>
            <person name="Jocker A."/>
            <person name="Kenton S.M."/>
            <person name="Kim D.J."/>
            <person name="Klee K."/>
            <person name="Lai H."/>
            <person name="Lang C."/>
            <person name="Lin S."/>
            <person name="Macmil S.L."/>
            <person name="Magdelenat G."/>
            <person name="Matthews L."/>
            <person name="McCorrison J."/>
            <person name="Monaghan E.L."/>
            <person name="Mun J.H."/>
            <person name="Najar F.Z."/>
            <person name="Nicholson C."/>
            <person name="Noirot C."/>
            <person name="O'Bleness M."/>
            <person name="Paule C.R."/>
            <person name="Poulain J."/>
            <person name="Prion F."/>
            <person name="Qin B."/>
            <person name="Qu C."/>
            <person name="Retzel E.F."/>
            <person name="Riddle C."/>
            <person name="Sallet E."/>
            <person name="Samain S."/>
            <person name="Samson N."/>
            <person name="Sanders I."/>
            <person name="Saurat O."/>
            <person name="Scarpelli C."/>
            <person name="Schiex T."/>
            <person name="Segurens B."/>
            <person name="Severin A.J."/>
            <person name="Sherrier D.J."/>
            <person name="Shi R."/>
            <person name="Sims S."/>
            <person name="Singer S.R."/>
            <person name="Sinharoy S."/>
            <person name="Sterck L."/>
            <person name="Viollet A."/>
            <person name="Wang B.B."/>
            <person name="Wang K."/>
            <person name="Wang M."/>
            <person name="Wang X."/>
            <person name="Warfsmann J."/>
            <person name="Weissenbach J."/>
            <person name="White D.D."/>
            <person name="White J.D."/>
            <person name="Wiley G.B."/>
            <person name="Wincker P."/>
            <person name="Xing Y."/>
            <person name="Yang L."/>
            <person name="Yao Z."/>
            <person name="Ying F."/>
            <person name="Zhai J."/>
            <person name="Zhou L."/>
            <person name="Zuber A."/>
            <person name="Denarie J."/>
            <person name="Dixon R.A."/>
            <person name="May G.D."/>
            <person name="Schwartz D.C."/>
            <person name="Rogers J."/>
            <person name="Quetier F."/>
            <person name="Town C.D."/>
            <person name="Roe B.A."/>
        </authorList>
    </citation>
    <scope>NUCLEOTIDE SEQUENCE [LARGE SCALE GENOMIC DNA]</scope>
    <source>
        <strain evidence="12">A17</strain>
        <strain evidence="13 14">cv. Jemalong A17</strain>
    </source>
</reference>
<evidence type="ECO:0000256" key="11">
    <source>
        <dbReference type="SAM" id="Phobius"/>
    </source>
</evidence>
<keyword evidence="11" id="KW-0472">Membrane</keyword>
<comment type="similarity">
    <text evidence="2">Belongs to the SHI protein family.</text>
</comment>
<dbReference type="STRING" id="3880.G7JIL8"/>
<dbReference type="HOGENOM" id="CLU_041493_1_1_1"/>
<evidence type="ECO:0000256" key="7">
    <source>
        <dbReference type="ARBA" id="ARBA00023125"/>
    </source>
</evidence>
<gene>
    <name evidence="12" type="ordered locus">MTR_4g071110</name>
</gene>
<keyword evidence="11" id="KW-1133">Transmembrane helix</keyword>
<keyword evidence="7" id="KW-0238">DNA-binding</keyword>
<evidence type="ECO:0000256" key="6">
    <source>
        <dbReference type="ARBA" id="ARBA00023070"/>
    </source>
</evidence>
<keyword evidence="10" id="KW-0927">Auxin signaling pathway</keyword>
<dbReference type="NCBIfam" id="TIGR01624">
    <property type="entry name" value="LRP1_Cterm"/>
    <property type="match status" value="1"/>
</dbReference>
<evidence type="ECO:0000256" key="2">
    <source>
        <dbReference type="ARBA" id="ARBA00006911"/>
    </source>
</evidence>
<dbReference type="AlphaFoldDB" id="G7JIL8"/>
<dbReference type="GO" id="GO:0009851">
    <property type="term" value="P:auxin biosynthetic process"/>
    <property type="evidence" value="ECO:0007669"/>
    <property type="project" value="UniProtKB-KW"/>
</dbReference>
<reference evidence="12 14" key="2">
    <citation type="journal article" date="2014" name="BMC Genomics">
        <title>An improved genome release (version Mt4.0) for the model legume Medicago truncatula.</title>
        <authorList>
            <person name="Tang H."/>
            <person name="Krishnakumar V."/>
            <person name="Bidwell S."/>
            <person name="Rosen B."/>
            <person name="Chan A."/>
            <person name="Zhou S."/>
            <person name="Gentzbittel L."/>
            <person name="Childs K.L."/>
            <person name="Yandell M."/>
            <person name="Gundlach H."/>
            <person name="Mayer K.F."/>
            <person name="Schwartz D.C."/>
            <person name="Town C.D."/>
        </authorList>
    </citation>
    <scope>GENOME REANNOTATION</scope>
    <source>
        <strain evidence="13 14">cv. Jemalong A17</strain>
    </source>
</reference>
<dbReference type="GO" id="GO:0045893">
    <property type="term" value="P:positive regulation of DNA-templated transcription"/>
    <property type="evidence" value="ECO:0000318"/>
    <property type="project" value="GO_Central"/>
</dbReference>
<evidence type="ECO:0000256" key="3">
    <source>
        <dbReference type="ARBA" id="ARBA00022473"/>
    </source>
</evidence>
<dbReference type="GO" id="GO:0046872">
    <property type="term" value="F:metal ion binding"/>
    <property type="evidence" value="ECO:0007669"/>
    <property type="project" value="UniProtKB-KW"/>
</dbReference>
<feature type="transmembrane region" description="Helical" evidence="11">
    <location>
        <begin position="203"/>
        <end position="224"/>
    </location>
</feature>
<dbReference type="GO" id="GO:0003677">
    <property type="term" value="F:DNA binding"/>
    <property type="evidence" value="ECO:0000318"/>
    <property type="project" value="GO_Central"/>
</dbReference>
<evidence type="ECO:0000256" key="8">
    <source>
        <dbReference type="ARBA" id="ARBA00023159"/>
    </source>
</evidence>
<evidence type="ECO:0000256" key="5">
    <source>
        <dbReference type="ARBA" id="ARBA00022833"/>
    </source>
</evidence>
<comment type="subcellular location">
    <subcellularLocation>
        <location evidence="1">Nucleus</location>
    </subcellularLocation>
</comment>
<dbReference type="PaxDb" id="3880-AES89201"/>
<sequence>MHSTQLGEEEVLKGPKCQDCGNQAKKDCAYSRCRSCCKNKGFNCHTHIRSTWIPADRRRHRMDHPSDQHHLHEHKRHKQINTISSSDEFKFPAVTSSMTTLTCVQVRSMDETVNETAYQTSVEIGGHVFSGILYDQGPDEQSFNNIHPLDQQQNLNLFSSNVIHTGDDGASASATIAATASHRRLLYPPPHPLPSFRPVGRRYLWQCVWEVAIIVFHACLLSYAPKPKVRKWYRLSRSFVNECIFSNSDLFATTLIEYIKVALR</sequence>
<dbReference type="PANTHER" id="PTHR31604:SF16">
    <property type="entry name" value="PROTEIN SHI RELATED SEQUENCE 3"/>
    <property type="match status" value="1"/>
</dbReference>
<dbReference type="EnsemblPlants" id="AES89201">
    <property type="protein sequence ID" value="AES89201"/>
    <property type="gene ID" value="MTR_4g071110"/>
</dbReference>
<keyword evidence="11" id="KW-0812">Transmembrane</keyword>
<dbReference type="EMBL" id="CM001220">
    <property type="protein sequence ID" value="AES89201.2"/>
    <property type="molecule type" value="Genomic_DNA"/>
</dbReference>
<dbReference type="InterPro" id="IPR006511">
    <property type="entry name" value="SHI_C"/>
</dbReference>
<reference evidence="13" key="3">
    <citation type="submission" date="2015-04" db="UniProtKB">
        <authorList>
            <consortium name="EnsemblPlants"/>
        </authorList>
    </citation>
    <scope>IDENTIFICATION</scope>
    <source>
        <strain evidence="13">cv. Jemalong A17</strain>
    </source>
</reference>
<accession>A0A0C3WYY3</accession>
<dbReference type="InterPro" id="IPR006510">
    <property type="entry name" value="Znf_LRP1"/>
</dbReference>
<evidence type="ECO:0000256" key="1">
    <source>
        <dbReference type="ARBA" id="ARBA00004123"/>
    </source>
</evidence>
<dbReference type="eggNOG" id="ENOG502SMD6">
    <property type="taxonomic scope" value="Eukaryota"/>
</dbReference>
<evidence type="ECO:0000313" key="13">
    <source>
        <dbReference type="EnsemblPlants" id="AES89201"/>
    </source>
</evidence>
<keyword evidence="14" id="KW-1185">Reference proteome</keyword>
<keyword evidence="5" id="KW-0862">Zinc</keyword>
<keyword evidence="6" id="KW-0073">Auxin biosynthesis</keyword>
<dbReference type="PANTHER" id="PTHR31604">
    <property type="entry name" value="PROTEIN LATERAL ROOT PRIMORDIUM 1"/>
    <property type="match status" value="1"/>
</dbReference>
<dbReference type="InterPro" id="IPR007818">
    <property type="entry name" value="SHI"/>
</dbReference>
<keyword evidence="3" id="KW-0217">Developmental protein</keyword>
<accession>G7JIL8</accession>
<dbReference type="GO" id="GO:0005634">
    <property type="term" value="C:nucleus"/>
    <property type="evidence" value="ECO:0000318"/>
    <property type="project" value="GO_Central"/>
</dbReference>
<evidence type="ECO:0000313" key="14">
    <source>
        <dbReference type="Proteomes" id="UP000002051"/>
    </source>
</evidence>
<proteinExistence type="inferred from homology"/>
<dbReference type="GO" id="GO:0009734">
    <property type="term" value="P:auxin-activated signaling pathway"/>
    <property type="evidence" value="ECO:0007669"/>
    <property type="project" value="UniProtKB-KW"/>
</dbReference>
<organism evidence="12 14">
    <name type="scientific">Medicago truncatula</name>
    <name type="common">Barrel medic</name>
    <name type="synonym">Medicago tribuloides</name>
    <dbReference type="NCBI Taxonomy" id="3880"/>
    <lineage>
        <taxon>Eukaryota</taxon>
        <taxon>Viridiplantae</taxon>
        <taxon>Streptophyta</taxon>
        <taxon>Embryophyta</taxon>
        <taxon>Tracheophyta</taxon>
        <taxon>Spermatophyta</taxon>
        <taxon>Magnoliopsida</taxon>
        <taxon>eudicotyledons</taxon>
        <taxon>Gunneridae</taxon>
        <taxon>Pentapetalae</taxon>
        <taxon>rosids</taxon>
        <taxon>fabids</taxon>
        <taxon>Fabales</taxon>
        <taxon>Fabaceae</taxon>
        <taxon>Papilionoideae</taxon>
        <taxon>50 kb inversion clade</taxon>
        <taxon>NPAAA clade</taxon>
        <taxon>Hologalegina</taxon>
        <taxon>IRL clade</taxon>
        <taxon>Trifolieae</taxon>
        <taxon>Medicago</taxon>
    </lineage>
</organism>
<evidence type="ECO:0000256" key="9">
    <source>
        <dbReference type="ARBA" id="ARBA00023242"/>
    </source>
</evidence>
<dbReference type="NCBIfam" id="TIGR01623">
    <property type="entry name" value="put_zinc_LRP1"/>
    <property type="match status" value="1"/>
</dbReference>
<evidence type="ECO:0000256" key="4">
    <source>
        <dbReference type="ARBA" id="ARBA00022723"/>
    </source>
</evidence>
<protein>
    <submittedName>
        <fullName evidence="12">Zinc finger, LRP1 type protein</fullName>
    </submittedName>
</protein>
<keyword evidence="8" id="KW-0010">Activator</keyword>